<dbReference type="Pfam" id="PF14306">
    <property type="entry name" value="PUA_2"/>
    <property type="match status" value="1"/>
</dbReference>
<dbReference type="GO" id="GO:0004781">
    <property type="term" value="F:sulfate adenylyltransferase (ATP) activity"/>
    <property type="evidence" value="ECO:0007669"/>
    <property type="project" value="UniProtKB-EC"/>
</dbReference>
<evidence type="ECO:0000256" key="8">
    <source>
        <dbReference type="ARBA" id="ARBA00022833"/>
    </source>
</evidence>
<evidence type="ECO:0000256" key="5">
    <source>
        <dbReference type="ARBA" id="ARBA00022723"/>
    </source>
</evidence>
<keyword evidence="8" id="KW-0862">Zinc</keyword>
<reference evidence="11" key="1">
    <citation type="submission" date="2015-06" db="UniProtKB">
        <authorList>
            <consortium name="EnsemblPlants"/>
        </authorList>
    </citation>
    <scope>IDENTIFICATION</scope>
</reference>
<evidence type="ECO:0000256" key="4">
    <source>
        <dbReference type="ARBA" id="ARBA00022695"/>
    </source>
</evidence>
<name>N1QUK7_AEGTA</name>
<organism evidence="11">
    <name type="scientific">Aegilops tauschii</name>
    <name type="common">Tausch's goatgrass</name>
    <name type="synonym">Aegilops squarrosa</name>
    <dbReference type="NCBI Taxonomy" id="37682"/>
    <lineage>
        <taxon>Eukaryota</taxon>
        <taxon>Viridiplantae</taxon>
        <taxon>Streptophyta</taxon>
        <taxon>Embryophyta</taxon>
        <taxon>Tracheophyta</taxon>
        <taxon>Spermatophyta</taxon>
        <taxon>Magnoliopsida</taxon>
        <taxon>Liliopsida</taxon>
        <taxon>Poales</taxon>
        <taxon>Poaceae</taxon>
        <taxon>BOP clade</taxon>
        <taxon>Pooideae</taxon>
        <taxon>Triticodae</taxon>
        <taxon>Triticeae</taxon>
        <taxon>Triticinae</taxon>
        <taxon>Aegilops</taxon>
    </lineage>
</organism>
<dbReference type="InterPro" id="IPR025980">
    <property type="entry name" value="ATP-Sase_PUA-like_dom"/>
</dbReference>
<dbReference type="Gene3D" id="3.40.50.620">
    <property type="entry name" value="HUPs"/>
    <property type="match status" value="1"/>
</dbReference>
<dbReference type="InterPro" id="IPR001876">
    <property type="entry name" value="Znf_RanBP2"/>
</dbReference>
<evidence type="ECO:0000256" key="7">
    <source>
        <dbReference type="ARBA" id="ARBA00022771"/>
    </source>
</evidence>
<dbReference type="Pfam" id="PF01747">
    <property type="entry name" value="ATP-sulfurylase"/>
    <property type="match status" value="1"/>
</dbReference>
<dbReference type="Gene3D" id="4.10.1060.10">
    <property type="entry name" value="Zinc finger, RanBP2-type"/>
    <property type="match status" value="2"/>
</dbReference>
<sequence length="683" mass="75252">MMRFLMRQDFVYKFMSFLPSVLFSVMIHFRTVPFLSGFNCVEIYPHNKEERIARTWGTTAPGLPYVDEAITPAGNWLIGGDLEVLQPIKYNDGLDHYRLSPQQLRDEFDKRGADAVFAFQLRNPVHNGHALLMNDTRRRLLEMGFKNPILLLHPLGGFTKADDVPLPVRMEQHSKVLEDGVLDPETTIVSIFPSPMHYAGPTEVQWHAKARINAGANFYIVGRDPAGMGHPTEKRDLYNPDHGKKVLSMAPGLEKLNILPFKVAAYDTVAKKMAFFEPSRSQDFLFISGTKMRTFAKTGENPPDGFMCPGGWKVLVDYYNSLQTEGATAPAAATVYLGLLEPMIIVIAVYGCDIILGSGGLGNELVLKSCSNNNYASRKNCKKCNLPKEEAAMPQLSMGGMMPAYADYMARVQEIANAGYKMNFGNPAVQQQLLANANWPYGMAGRYGMQSSAWPFAGNSTNQFQGVPKDWRSGDWLCSCGFHNYSSRAQCKECNAPVPSGMASTTMKSTGADSSSTLGNKRLASEELANDWDNKRLNPGNANYPLSAAGSDNLFMGQGAGNNNGQTTYSAYDNGNSMASGQIPGMSGVVGKGAKWREGDWLCTNCSNHNYASRAFCNSFGISRRFEFEIGLRQHFTEPELSFRGEVQLIVAERQAHGIDENHVGKIDTSLSVPYDVGVIPLP</sequence>
<keyword evidence="9" id="KW-0067">ATP-binding</keyword>
<evidence type="ECO:0000256" key="9">
    <source>
        <dbReference type="ARBA" id="ARBA00022840"/>
    </source>
</evidence>
<dbReference type="PANTHER" id="PTHR11055:SF37">
    <property type="entry name" value="ATP SULFURYLASE 2"/>
    <property type="match status" value="1"/>
</dbReference>
<evidence type="ECO:0000256" key="1">
    <source>
        <dbReference type="ARBA" id="ARBA00004678"/>
    </source>
</evidence>
<keyword evidence="3" id="KW-0808">Transferase</keyword>
<evidence type="ECO:0000256" key="3">
    <source>
        <dbReference type="ARBA" id="ARBA00022679"/>
    </source>
</evidence>
<dbReference type="EC" id="2.7.7.4" evidence="2"/>
<keyword evidence="5" id="KW-0479">Metal-binding</keyword>
<dbReference type="Gene3D" id="3.10.400.10">
    <property type="entry name" value="Sulfate adenylyltransferase"/>
    <property type="match status" value="1"/>
</dbReference>
<dbReference type="GO" id="GO:0008270">
    <property type="term" value="F:zinc ion binding"/>
    <property type="evidence" value="ECO:0007669"/>
    <property type="project" value="UniProtKB-KW"/>
</dbReference>
<keyword evidence="4" id="KW-0548">Nucleotidyltransferase</keyword>
<dbReference type="PROSITE" id="PS50199">
    <property type="entry name" value="ZF_RANBP2_2"/>
    <property type="match status" value="1"/>
</dbReference>
<proteinExistence type="predicted"/>
<protein>
    <recommendedName>
        <fullName evidence="2">sulfate adenylyltransferase</fullName>
        <ecNumber evidence="2">2.7.7.4</ecNumber>
    </recommendedName>
</protein>
<dbReference type="GO" id="GO:0005524">
    <property type="term" value="F:ATP binding"/>
    <property type="evidence" value="ECO:0007669"/>
    <property type="project" value="UniProtKB-KW"/>
</dbReference>
<accession>N1QUK7</accession>
<dbReference type="AlphaFoldDB" id="N1QUK7"/>
<dbReference type="InterPro" id="IPR024951">
    <property type="entry name" value="Sulfurylase_cat_dom"/>
</dbReference>
<evidence type="ECO:0000259" key="10">
    <source>
        <dbReference type="PROSITE" id="PS50199"/>
    </source>
</evidence>
<dbReference type="SUPFAM" id="SSF88697">
    <property type="entry name" value="PUA domain-like"/>
    <property type="match status" value="1"/>
</dbReference>
<dbReference type="GO" id="GO:0000103">
    <property type="term" value="P:sulfate assimilation"/>
    <property type="evidence" value="ECO:0007669"/>
    <property type="project" value="TreeGrafter"/>
</dbReference>
<keyword evidence="6" id="KW-0547">Nucleotide-binding</keyword>
<dbReference type="EnsemblPlants" id="EMT03508">
    <property type="protein sequence ID" value="EMT03508"/>
    <property type="gene ID" value="F775_14936"/>
</dbReference>
<dbReference type="SUPFAM" id="SSF90209">
    <property type="entry name" value="Ran binding protein zinc finger-like"/>
    <property type="match status" value="2"/>
</dbReference>
<dbReference type="FunFam" id="3.40.50.620:FF:000006">
    <property type="entry name" value="bifunctional 3'-phosphoadenosine 5'-phosphosulfate synthase 1"/>
    <property type="match status" value="1"/>
</dbReference>
<feature type="domain" description="RanBP2-type" evidence="10">
    <location>
        <begin position="472"/>
        <end position="500"/>
    </location>
</feature>
<dbReference type="InterPro" id="IPR015947">
    <property type="entry name" value="PUA-like_sf"/>
</dbReference>
<dbReference type="SMART" id="SM00547">
    <property type="entry name" value="ZnF_RBZ"/>
    <property type="match status" value="3"/>
</dbReference>
<dbReference type="SUPFAM" id="SSF52374">
    <property type="entry name" value="Nucleotidylyl transferase"/>
    <property type="match status" value="1"/>
</dbReference>
<evidence type="ECO:0000313" key="11">
    <source>
        <dbReference type="EnsemblPlants" id="EMT03508"/>
    </source>
</evidence>
<keyword evidence="7" id="KW-0863">Zinc-finger</keyword>
<evidence type="ECO:0000256" key="6">
    <source>
        <dbReference type="ARBA" id="ARBA00022741"/>
    </source>
</evidence>
<dbReference type="PANTHER" id="PTHR11055">
    <property type="entry name" value="BIFUNCTIONAL 3'-PHOSPHOADENOSINE 5'-PHOSPHOSULFATE SYNTHASE"/>
    <property type="match status" value="1"/>
</dbReference>
<evidence type="ECO:0000256" key="2">
    <source>
        <dbReference type="ARBA" id="ARBA00012391"/>
    </source>
</evidence>
<dbReference type="GO" id="GO:0004020">
    <property type="term" value="F:adenylylsulfate kinase activity"/>
    <property type="evidence" value="ECO:0007669"/>
    <property type="project" value="TreeGrafter"/>
</dbReference>
<dbReference type="InterPro" id="IPR014729">
    <property type="entry name" value="Rossmann-like_a/b/a_fold"/>
</dbReference>
<dbReference type="InterPro" id="IPR036443">
    <property type="entry name" value="Znf_RanBP2_sf"/>
</dbReference>
<comment type="pathway">
    <text evidence="1">Sulfur metabolism.</text>
</comment>